<dbReference type="SUPFAM" id="SSF57850">
    <property type="entry name" value="RING/U-box"/>
    <property type="match status" value="1"/>
</dbReference>
<dbReference type="Proteomes" id="UP000694865">
    <property type="component" value="Unplaced"/>
</dbReference>
<dbReference type="Gene3D" id="1.20.5.170">
    <property type="match status" value="1"/>
</dbReference>
<keyword evidence="8" id="KW-0175">Coiled coil</keyword>
<dbReference type="Pfam" id="PF00097">
    <property type="entry name" value="zf-C3HC4"/>
    <property type="match status" value="1"/>
</dbReference>
<organism evidence="11 12">
    <name type="scientific">Saccoglossus kowalevskii</name>
    <name type="common">Acorn worm</name>
    <dbReference type="NCBI Taxonomy" id="10224"/>
    <lineage>
        <taxon>Eukaryota</taxon>
        <taxon>Metazoa</taxon>
        <taxon>Hemichordata</taxon>
        <taxon>Enteropneusta</taxon>
        <taxon>Harrimaniidae</taxon>
        <taxon>Saccoglossus</taxon>
    </lineage>
</organism>
<keyword evidence="11" id="KW-1185">Reference proteome</keyword>
<dbReference type="InterPro" id="IPR008974">
    <property type="entry name" value="TRAF-like"/>
</dbReference>
<keyword evidence="3 7" id="KW-0479">Metal-binding</keyword>
<name>A0ABM0MXA1_SACKO</name>
<dbReference type="PANTHER" id="PTHR10131:SF138">
    <property type="entry name" value="RE66324P"/>
    <property type="match status" value="1"/>
</dbReference>
<evidence type="ECO:0000313" key="11">
    <source>
        <dbReference type="Proteomes" id="UP000694865"/>
    </source>
</evidence>
<feature type="domain" description="RING-type" evidence="9">
    <location>
        <begin position="19"/>
        <end position="59"/>
    </location>
</feature>
<dbReference type="InterPro" id="IPR018957">
    <property type="entry name" value="Znf_C3HC4_RING-type"/>
</dbReference>
<keyword evidence="4" id="KW-0677">Repeat</keyword>
<dbReference type="GeneID" id="100368096"/>
<proteinExistence type="predicted"/>
<feature type="coiled-coil region" evidence="8">
    <location>
        <begin position="192"/>
        <end position="222"/>
    </location>
</feature>
<dbReference type="SUPFAM" id="SSF49599">
    <property type="entry name" value="TRAF domain-like"/>
    <property type="match status" value="1"/>
</dbReference>
<dbReference type="InterPro" id="IPR001293">
    <property type="entry name" value="Znf_TRAF"/>
</dbReference>
<reference evidence="12" key="1">
    <citation type="submission" date="2025-08" db="UniProtKB">
        <authorList>
            <consortium name="RefSeq"/>
        </authorList>
    </citation>
    <scope>IDENTIFICATION</scope>
    <source>
        <tissue evidence="12">Testes</tissue>
    </source>
</reference>
<dbReference type="InterPro" id="IPR001841">
    <property type="entry name" value="Znf_RING"/>
</dbReference>
<dbReference type="Gene3D" id="3.30.40.10">
    <property type="entry name" value="Zinc/RING finger domain, C3HC4 (zinc finger)"/>
    <property type="match status" value="1"/>
</dbReference>
<dbReference type="PROSITE" id="PS50089">
    <property type="entry name" value="ZF_RING_2"/>
    <property type="match status" value="1"/>
</dbReference>
<evidence type="ECO:0000256" key="4">
    <source>
        <dbReference type="ARBA" id="ARBA00022737"/>
    </source>
</evidence>
<dbReference type="RefSeq" id="XP_006824642.1">
    <property type="nucleotide sequence ID" value="XM_006824579.1"/>
</dbReference>
<feature type="zinc finger region" description="TRAF-type" evidence="7">
    <location>
        <begin position="108"/>
        <end position="166"/>
    </location>
</feature>
<keyword evidence="6 7" id="KW-0862">Zinc</keyword>
<evidence type="ECO:0000256" key="6">
    <source>
        <dbReference type="ARBA" id="ARBA00022833"/>
    </source>
</evidence>
<keyword evidence="2" id="KW-0963">Cytoplasm</keyword>
<dbReference type="Gene3D" id="2.60.210.10">
    <property type="entry name" value="Apoptosis, Tumor Necrosis Factor Receptor Associated Protein 2, Chain A"/>
    <property type="match status" value="1"/>
</dbReference>
<comment type="subcellular location">
    <subcellularLocation>
        <location evidence="1">Cytoplasm</location>
    </subcellularLocation>
</comment>
<dbReference type="Pfam" id="PF02176">
    <property type="entry name" value="zf-TRAF"/>
    <property type="match status" value="1"/>
</dbReference>
<protein>
    <submittedName>
        <fullName evidence="12">TNF receptor-associated factor 2-like</fullName>
    </submittedName>
</protein>
<dbReference type="InterPro" id="IPR017907">
    <property type="entry name" value="Znf_RING_CS"/>
</dbReference>
<evidence type="ECO:0000256" key="8">
    <source>
        <dbReference type="SAM" id="Coils"/>
    </source>
</evidence>
<evidence type="ECO:0000256" key="1">
    <source>
        <dbReference type="ARBA" id="ARBA00004496"/>
    </source>
</evidence>
<keyword evidence="5 7" id="KW-0863">Zinc-finger</keyword>
<evidence type="ECO:0000259" key="9">
    <source>
        <dbReference type="PROSITE" id="PS50089"/>
    </source>
</evidence>
<evidence type="ECO:0000256" key="7">
    <source>
        <dbReference type="PROSITE-ProRule" id="PRU00207"/>
    </source>
</evidence>
<sequence>MTGYSKLIFRNPISDKYVCTYCKLILRDAVQTFCGHRYCNGCVEDILSKPGNHGCQACSDEHDENYVISSEEIFRDRAIKRELSTMYVECYNDKCMWKGNFADYEKHHMNECPQYPVKCQHCGLADFLREELKQHQDPTNGDCEVKIIPCTYNAIGCEAMIPAECMNAHLETELPDHQQYLLKAYLNTNALVKNTRENKKVVQQLLEKCETQVEKIEEIEKSCSKIETDIPQILQNAYRGCSARGEFDKEQIKQKDRMIVEINNKLTTLSTEFVANEANITVLNGQIETDAHVVQAMERERIKTRGRIESLERKIKSQDRIIALKDVTLAEQDLRIQSLEMASYDGVLVWKISDFNRKRNAAISGLTTSIYSPCFFTSRQGYKMCARIYLNGDGMGKGNHERMRSPSLPSFKGKQDYAECSKIAQGFLLCGAFNYISIPFNPARQDEGQGMEITLIRNKTRYHNISQLSDCFCLLATISILKDEFFNKAGNLASGYTRKKIRNTDEIIGLKNGWLCPAKLI</sequence>
<feature type="domain" description="TRAF-type" evidence="10">
    <location>
        <begin position="108"/>
        <end position="166"/>
    </location>
</feature>
<gene>
    <name evidence="12" type="primary">LOC100368096</name>
</gene>
<dbReference type="Pfam" id="PF21355">
    <property type="entry name" value="TRAF-mep_MATH"/>
    <property type="match status" value="1"/>
</dbReference>
<evidence type="ECO:0000256" key="2">
    <source>
        <dbReference type="ARBA" id="ARBA00022490"/>
    </source>
</evidence>
<dbReference type="PANTHER" id="PTHR10131">
    <property type="entry name" value="TNF RECEPTOR ASSOCIATED FACTOR"/>
    <property type="match status" value="1"/>
</dbReference>
<evidence type="ECO:0000256" key="5">
    <source>
        <dbReference type="ARBA" id="ARBA00022771"/>
    </source>
</evidence>
<dbReference type="InterPro" id="IPR013083">
    <property type="entry name" value="Znf_RING/FYVE/PHD"/>
</dbReference>
<dbReference type="InterPro" id="IPR049342">
    <property type="entry name" value="TRAF1-6_MATH_dom"/>
</dbReference>
<dbReference type="PROSITE" id="PS00518">
    <property type="entry name" value="ZF_RING_1"/>
    <property type="match status" value="1"/>
</dbReference>
<accession>A0ABM0MXA1</accession>
<dbReference type="PROSITE" id="PS50145">
    <property type="entry name" value="ZF_TRAF"/>
    <property type="match status" value="1"/>
</dbReference>
<evidence type="ECO:0000259" key="10">
    <source>
        <dbReference type="PROSITE" id="PS50145"/>
    </source>
</evidence>
<evidence type="ECO:0000313" key="12">
    <source>
        <dbReference type="RefSeq" id="XP_006824642.1"/>
    </source>
</evidence>
<evidence type="ECO:0000256" key="3">
    <source>
        <dbReference type="ARBA" id="ARBA00022723"/>
    </source>
</evidence>
<dbReference type="SUPFAM" id="SSF57953">
    <property type="entry name" value="Trimerization domain of TRAF"/>
    <property type="match status" value="1"/>
</dbReference>